<name>A0A6H2A060_9ZZZZ</name>
<dbReference type="AlphaFoldDB" id="A0A6H2A060"/>
<protein>
    <recommendedName>
        <fullName evidence="1">Antitoxin SocA-like Panacea domain-containing protein</fullName>
    </recommendedName>
</protein>
<proteinExistence type="predicted"/>
<dbReference type="InterPro" id="IPR025272">
    <property type="entry name" value="SocA_Panacea"/>
</dbReference>
<gene>
    <name evidence="2" type="ORF">TM448A03230_0004</name>
</gene>
<organism evidence="2">
    <name type="scientific">viral metagenome</name>
    <dbReference type="NCBI Taxonomy" id="1070528"/>
    <lineage>
        <taxon>unclassified sequences</taxon>
        <taxon>metagenomes</taxon>
        <taxon>organismal metagenomes</taxon>
    </lineage>
</organism>
<evidence type="ECO:0000313" key="2">
    <source>
        <dbReference type="EMBL" id="QJA53092.1"/>
    </source>
</evidence>
<reference evidence="2" key="1">
    <citation type="submission" date="2020-03" db="EMBL/GenBank/DDBJ databases">
        <title>The deep terrestrial virosphere.</title>
        <authorList>
            <person name="Holmfeldt K."/>
            <person name="Nilsson E."/>
            <person name="Simone D."/>
            <person name="Lopez-Fernandez M."/>
            <person name="Wu X."/>
            <person name="de Brujin I."/>
            <person name="Lundin D."/>
            <person name="Andersson A."/>
            <person name="Bertilsson S."/>
            <person name="Dopson M."/>
        </authorList>
    </citation>
    <scope>NUCLEOTIDE SEQUENCE</scope>
    <source>
        <strain evidence="2">TM448A03230</strain>
    </source>
</reference>
<evidence type="ECO:0000259" key="1">
    <source>
        <dbReference type="Pfam" id="PF13274"/>
    </source>
</evidence>
<accession>A0A6H2A060</accession>
<dbReference type="EMBL" id="MT144393">
    <property type="protein sequence ID" value="QJA53092.1"/>
    <property type="molecule type" value="Genomic_DNA"/>
</dbReference>
<feature type="domain" description="Antitoxin SocA-like Panacea" evidence="1">
    <location>
        <begin position="1"/>
        <end position="109"/>
    </location>
</feature>
<dbReference type="Pfam" id="PF13274">
    <property type="entry name" value="SocA_Panacea"/>
    <property type="match status" value="1"/>
</dbReference>
<sequence length="132" mass="15125">MKLSYLIDLVAISNNKNKISDFQYVRYNYGPFDKKIHKHLGYLENNNIIKEGSNISSTGDEIVTYNINKKNNIVFDKIPDEERKIIDEVIESLEGFGTKALTELTYRTKPMKKIGATIENKKGLNKILNLNA</sequence>